<sequence>MDNWSEEQADKYYNLLMDSFQNIANNPELGKNYDGITNDLFGLKMSRHIVFYRKRINQLIEITRILHERMDLKNRLSE</sequence>
<dbReference type="PIRSF" id="PIRSF029218">
    <property type="entry name" value="ParE"/>
    <property type="match status" value="1"/>
</dbReference>
<dbReference type="Gene3D" id="3.30.2310.20">
    <property type="entry name" value="RelE-like"/>
    <property type="match status" value="1"/>
</dbReference>
<evidence type="ECO:0000256" key="1">
    <source>
        <dbReference type="ARBA" id="ARBA00022649"/>
    </source>
</evidence>
<dbReference type="InterPro" id="IPR028344">
    <property type="entry name" value="ParE1/4"/>
</dbReference>
<proteinExistence type="predicted"/>
<dbReference type="Proteomes" id="UP001165489">
    <property type="component" value="Unassembled WGS sequence"/>
</dbReference>
<keyword evidence="3" id="KW-1185">Reference proteome</keyword>
<dbReference type="EMBL" id="JAKZGP010000001">
    <property type="protein sequence ID" value="MCH7408052.1"/>
    <property type="molecule type" value="Genomic_DNA"/>
</dbReference>
<accession>A0ABS9UV57</accession>
<evidence type="ECO:0000313" key="3">
    <source>
        <dbReference type="Proteomes" id="UP001165489"/>
    </source>
</evidence>
<keyword evidence="1" id="KW-1277">Toxin-antitoxin system</keyword>
<dbReference type="InterPro" id="IPR035093">
    <property type="entry name" value="RelE/ParE_toxin_dom_sf"/>
</dbReference>
<dbReference type="Pfam" id="PF05016">
    <property type="entry name" value="ParE_toxin"/>
    <property type="match status" value="1"/>
</dbReference>
<dbReference type="RefSeq" id="WP_241345994.1">
    <property type="nucleotide sequence ID" value="NZ_JAKZGP010000001.1"/>
</dbReference>
<evidence type="ECO:0000313" key="2">
    <source>
        <dbReference type="EMBL" id="MCH7408052.1"/>
    </source>
</evidence>
<comment type="caution">
    <text evidence="2">The sequence shown here is derived from an EMBL/GenBank/DDBJ whole genome shotgun (WGS) entry which is preliminary data.</text>
</comment>
<organism evidence="2 3">
    <name type="scientific">Belliella filtrata</name>
    <dbReference type="NCBI Taxonomy" id="2923435"/>
    <lineage>
        <taxon>Bacteria</taxon>
        <taxon>Pseudomonadati</taxon>
        <taxon>Bacteroidota</taxon>
        <taxon>Cytophagia</taxon>
        <taxon>Cytophagales</taxon>
        <taxon>Cyclobacteriaceae</taxon>
        <taxon>Belliella</taxon>
    </lineage>
</organism>
<dbReference type="InterPro" id="IPR007712">
    <property type="entry name" value="RelE/ParE_toxin"/>
</dbReference>
<gene>
    <name evidence="2" type="ORF">MM239_01480</name>
</gene>
<reference evidence="2" key="1">
    <citation type="submission" date="2022-03" db="EMBL/GenBank/DDBJ databases">
        <title>De novo assembled genomes of Belliella spp. (Cyclobacteriaceae) strains.</title>
        <authorList>
            <person name="Szabo A."/>
            <person name="Korponai K."/>
            <person name="Felfoldi T."/>
        </authorList>
    </citation>
    <scope>NUCLEOTIDE SEQUENCE</scope>
    <source>
        <strain evidence="2">DSM 111904</strain>
    </source>
</reference>
<protein>
    <submittedName>
        <fullName evidence="2">Type II toxin-antitoxin system RelE/ParE family toxin</fullName>
    </submittedName>
</protein>
<name>A0ABS9UV57_9BACT</name>